<protein>
    <submittedName>
        <fullName evidence="2">Protein phosphatase</fullName>
    </submittedName>
</protein>
<evidence type="ECO:0000259" key="1">
    <source>
        <dbReference type="PROSITE" id="PS51746"/>
    </source>
</evidence>
<accession>A5IY00</accession>
<dbReference type="Pfam" id="PF13672">
    <property type="entry name" value="PP2C_2"/>
    <property type="match status" value="1"/>
</dbReference>
<gene>
    <name evidence="2" type="ordered locus">MAG2110</name>
</gene>
<dbReference type="PROSITE" id="PS51746">
    <property type="entry name" value="PPM_2"/>
    <property type="match status" value="1"/>
</dbReference>
<dbReference type="CDD" id="cd00143">
    <property type="entry name" value="PP2Cc"/>
    <property type="match status" value="1"/>
</dbReference>
<dbReference type="SMART" id="SM00332">
    <property type="entry name" value="PP2Cc"/>
    <property type="match status" value="1"/>
</dbReference>
<organism evidence="2 3">
    <name type="scientific">Mycoplasmopsis agalactiae (strain NCTC 10123 / CIP 59.7 / PG2)</name>
    <name type="common">Mycoplasma agalactiae</name>
    <dbReference type="NCBI Taxonomy" id="347257"/>
    <lineage>
        <taxon>Bacteria</taxon>
        <taxon>Bacillati</taxon>
        <taxon>Mycoplasmatota</taxon>
        <taxon>Mycoplasmoidales</taxon>
        <taxon>Metamycoplasmataceae</taxon>
        <taxon>Mycoplasmopsis</taxon>
    </lineage>
</organism>
<dbReference type="Gene3D" id="3.60.40.10">
    <property type="entry name" value="PPM-type phosphatase domain"/>
    <property type="match status" value="1"/>
</dbReference>
<dbReference type="SMART" id="SM00331">
    <property type="entry name" value="PP2C_SIG"/>
    <property type="match status" value="1"/>
</dbReference>
<dbReference type="InterPro" id="IPR001932">
    <property type="entry name" value="PPM-type_phosphatase-like_dom"/>
</dbReference>
<sequence>MDFGRVSEKGTKRLENQDAVAILTNENCTVLLLCDGMGGHYGGAIASSTTIKVFKQYFDNNFPNSDDSAIDSYIKWIRETIKACKKEMIKIGDRDEAKLDMGTTVTGALVNSKEKFILIFNIGDSRTYILDNSNQITQVTVDHNYLNQLISNGVPEHEAKKSINRASLTSALGPTKKTRLDISTVFPNDYKRVSAVIATSDGTHNFASRNVMENMALRFKNAQEWCDNIVDFALKNNSNDNASCIMVTLN</sequence>
<dbReference type="EMBL" id="CU179680">
    <property type="protein sequence ID" value="CAL58909.1"/>
    <property type="molecule type" value="Genomic_DNA"/>
</dbReference>
<dbReference type="AlphaFoldDB" id="A5IY00"/>
<reference evidence="3" key="1">
    <citation type="journal article" date="2007" name="PLoS Genet.">
        <title>Being pathogenic, plastic, and sexual while living with a nearly minimal bacterial genome.</title>
        <authorList>
            <person name="Sirand-Pugnet P."/>
            <person name="Lartigue C."/>
            <person name="Marenda M."/>
            <person name="Jacob D."/>
            <person name="Barre A."/>
            <person name="Barbe V."/>
            <person name="Schenowitz C."/>
            <person name="Mangenot S."/>
            <person name="Couloux A."/>
            <person name="Segurens B."/>
            <person name="de Daruvar A."/>
            <person name="Blanchard A."/>
            <person name="Citti C."/>
        </authorList>
    </citation>
    <scope>NUCLEOTIDE SEQUENCE [LARGE SCALE GENOMIC DNA]</scope>
    <source>
        <strain evidence="3">PG2</strain>
    </source>
</reference>
<dbReference type="SUPFAM" id="SSF81606">
    <property type="entry name" value="PP2C-like"/>
    <property type="match status" value="1"/>
</dbReference>
<dbReference type="KEGG" id="maa:MAG2110"/>
<evidence type="ECO:0000313" key="3">
    <source>
        <dbReference type="Proteomes" id="UP000007065"/>
    </source>
</evidence>
<dbReference type="Proteomes" id="UP000007065">
    <property type="component" value="Chromosome"/>
</dbReference>
<dbReference type="STRING" id="347257.MAG2110"/>
<keyword evidence="3" id="KW-1185">Reference proteome</keyword>
<feature type="domain" description="PPM-type phosphatase" evidence="1">
    <location>
        <begin position="2"/>
        <end position="249"/>
    </location>
</feature>
<dbReference type="RefSeq" id="WP_011949390.1">
    <property type="nucleotide sequence ID" value="NC_009497.1"/>
</dbReference>
<proteinExistence type="predicted"/>
<name>A5IY00_MYCAP</name>
<evidence type="ECO:0000313" key="2">
    <source>
        <dbReference type="EMBL" id="CAL58909.1"/>
    </source>
</evidence>
<dbReference type="GeneID" id="93357969"/>
<dbReference type="HOGENOM" id="CLU_034545_4_1_14"/>
<dbReference type="InterPro" id="IPR036457">
    <property type="entry name" value="PPM-type-like_dom_sf"/>
</dbReference>